<name>A0A8K0C7R3_IGNLU</name>
<sequence length="174" mass="20759">KRGNKNKLDKLKQNETDAQETDMEAKIMKILTDMKKEFNREYRRANKKFRRDWPKLKEEEKDRQHDKKGNGSKGRDKRCFCGKQGRESQKCNSKDGELQTRNRDKSNTRKNKSIAREERRTGNIVKIAHQKLTINRQVFGSPDNWDIPNRTESKINKISPLYRKKSSDNRTRMF</sequence>
<evidence type="ECO:0000313" key="2">
    <source>
        <dbReference type="EMBL" id="KAF2880382.1"/>
    </source>
</evidence>
<feature type="region of interest" description="Disordered" evidence="1">
    <location>
        <begin position="36"/>
        <end position="122"/>
    </location>
</feature>
<feature type="compositionally biased region" description="Basic and acidic residues" evidence="1">
    <location>
        <begin position="1"/>
        <end position="15"/>
    </location>
</feature>
<feature type="compositionally biased region" description="Basic and acidic residues" evidence="1">
    <location>
        <begin position="51"/>
        <end position="107"/>
    </location>
</feature>
<reference evidence="2" key="1">
    <citation type="submission" date="2019-08" db="EMBL/GenBank/DDBJ databases">
        <title>The genome of the North American firefly Photinus pyralis.</title>
        <authorList>
            <consortium name="Photinus pyralis genome working group"/>
            <person name="Fallon T.R."/>
            <person name="Sander Lower S.E."/>
            <person name="Weng J.-K."/>
        </authorList>
    </citation>
    <scope>NUCLEOTIDE SEQUENCE</scope>
    <source>
        <strain evidence="2">TRF0915ILg1</strain>
        <tissue evidence="2">Whole body</tissue>
    </source>
</reference>
<feature type="non-terminal residue" evidence="2">
    <location>
        <position position="1"/>
    </location>
</feature>
<accession>A0A8K0C7R3</accession>
<dbReference type="EMBL" id="VTPC01090977">
    <property type="protein sequence ID" value="KAF2880382.1"/>
    <property type="molecule type" value="Genomic_DNA"/>
</dbReference>
<proteinExistence type="predicted"/>
<comment type="caution">
    <text evidence="2">The sequence shown here is derived from an EMBL/GenBank/DDBJ whole genome shotgun (WGS) entry which is preliminary data.</text>
</comment>
<dbReference type="AlphaFoldDB" id="A0A8K0C7R3"/>
<protein>
    <submittedName>
        <fullName evidence="2">Uncharacterized protein</fullName>
    </submittedName>
</protein>
<keyword evidence="3" id="KW-1185">Reference proteome</keyword>
<evidence type="ECO:0000313" key="3">
    <source>
        <dbReference type="Proteomes" id="UP000801492"/>
    </source>
</evidence>
<feature type="region of interest" description="Disordered" evidence="1">
    <location>
        <begin position="1"/>
        <end position="22"/>
    </location>
</feature>
<gene>
    <name evidence="2" type="ORF">ILUMI_25798</name>
</gene>
<dbReference type="Proteomes" id="UP000801492">
    <property type="component" value="Unassembled WGS sequence"/>
</dbReference>
<organism evidence="2 3">
    <name type="scientific">Ignelater luminosus</name>
    <name type="common">Cucubano</name>
    <name type="synonym">Pyrophorus luminosus</name>
    <dbReference type="NCBI Taxonomy" id="2038154"/>
    <lineage>
        <taxon>Eukaryota</taxon>
        <taxon>Metazoa</taxon>
        <taxon>Ecdysozoa</taxon>
        <taxon>Arthropoda</taxon>
        <taxon>Hexapoda</taxon>
        <taxon>Insecta</taxon>
        <taxon>Pterygota</taxon>
        <taxon>Neoptera</taxon>
        <taxon>Endopterygota</taxon>
        <taxon>Coleoptera</taxon>
        <taxon>Polyphaga</taxon>
        <taxon>Elateriformia</taxon>
        <taxon>Elateroidea</taxon>
        <taxon>Elateridae</taxon>
        <taxon>Agrypninae</taxon>
        <taxon>Pyrophorini</taxon>
        <taxon>Ignelater</taxon>
    </lineage>
</organism>
<evidence type="ECO:0000256" key="1">
    <source>
        <dbReference type="SAM" id="MobiDB-lite"/>
    </source>
</evidence>